<keyword evidence="7" id="KW-0413">Isomerase</keyword>
<dbReference type="PANTHER" id="PTHR11070:SF2">
    <property type="entry name" value="ATP-DEPENDENT DNA HELICASE SRS2"/>
    <property type="match status" value="1"/>
</dbReference>
<evidence type="ECO:0000259" key="14">
    <source>
        <dbReference type="PROSITE" id="PS51198"/>
    </source>
</evidence>
<dbReference type="InterPro" id="IPR013986">
    <property type="entry name" value="DExx_box_DNA_helicase_dom_sf"/>
</dbReference>
<dbReference type="EC" id="5.6.2.4" evidence="9"/>
<dbReference type="InterPro" id="IPR027417">
    <property type="entry name" value="P-loop_NTPase"/>
</dbReference>
<evidence type="ECO:0000256" key="10">
    <source>
        <dbReference type="ARBA" id="ARBA00034923"/>
    </source>
</evidence>
<reference evidence="16" key="1">
    <citation type="submission" date="2020-02" db="EMBL/GenBank/DDBJ databases">
        <authorList>
            <person name="Meier V. D."/>
        </authorList>
    </citation>
    <scope>NUCLEOTIDE SEQUENCE</scope>
    <source>
        <strain evidence="16">AVDCRST_MAG40</strain>
    </source>
</reference>
<feature type="domain" description="UvrD-like helicase C-terminal" evidence="15">
    <location>
        <begin position="291"/>
        <end position="570"/>
    </location>
</feature>
<dbReference type="PROSITE" id="PS51198">
    <property type="entry name" value="UVRD_HELICASE_ATP_BIND"/>
    <property type="match status" value="1"/>
</dbReference>
<dbReference type="InterPro" id="IPR014017">
    <property type="entry name" value="DNA_helicase_UvrD-like_C"/>
</dbReference>
<dbReference type="InterPro" id="IPR000212">
    <property type="entry name" value="DNA_helicase_UvrD/REP"/>
</dbReference>
<evidence type="ECO:0000256" key="9">
    <source>
        <dbReference type="ARBA" id="ARBA00034808"/>
    </source>
</evidence>
<dbReference type="SUPFAM" id="SSF52540">
    <property type="entry name" value="P-loop containing nucleoside triphosphate hydrolases"/>
    <property type="match status" value="1"/>
</dbReference>
<dbReference type="Gene3D" id="1.10.486.10">
    <property type="entry name" value="PCRA, domain 4"/>
    <property type="match status" value="1"/>
</dbReference>
<evidence type="ECO:0000256" key="7">
    <source>
        <dbReference type="ARBA" id="ARBA00023235"/>
    </source>
</evidence>
<dbReference type="CDD" id="cd17932">
    <property type="entry name" value="DEXQc_UvrD"/>
    <property type="match status" value="1"/>
</dbReference>
<dbReference type="GO" id="GO:0003677">
    <property type="term" value="F:DNA binding"/>
    <property type="evidence" value="ECO:0007669"/>
    <property type="project" value="UniProtKB-KW"/>
</dbReference>
<dbReference type="EMBL" id="CADCTX010000677">
    <property type="protein sequence ID" value="CAA9339748.1"/>
    <property type="molecule type" value="Genomic_DNA"/>
</dbReference>
<dbReference type="Gene3D" id="1.10.10.160">
    <property type="match status" value="1"/>
</dbReference>
<keyword evidence="6" id="KW-0238">DNA-binding</keyword>
<evidence type="ECO:0000256" key="8">
    <source>
        <dbReference type="ARBA" id="ARBA00034617"/>
    </source>
</evidence>
<comment type="catalytic activity">
    <reaction evidence="8">
        <text>Couples ATP hydrolysis with the unwinding of duplex DNA by translocating in the 3'-5' direction.</text>
        <dbReference type="EC" id="5.6.2.4"/>
    </reaction>
</comment>
<dbReference type="Gene3D" id="3.40.50.300">
    <property type="entry name" value="P-loop containing nucleotide triphosphate hydrolases"/>
    <property type="match status" value="2"/>
</dbReference>
<dbReference type="GO" id="GO:0043138">
    <property type="term" value="F:3'-5' DNA helicase activity"/>
    <property type="evidence" value="ECO:0007669"/>
    <property type="project" value="UniProtKB-EC"/>
</dbReference>
<evidence type="ECO:0000256" key="3">
    <source>
        <dbReference type="ARBA" id="ARBA00022801"/>
    </source>
</evidence>
<comment type="similarity">
    <text evidence="1">Belongs to the helicase family. UvrD subfamily.</text>
</comment>
<sequence>MQLTPTAEPLAGLNDAQREAVLHFEGPLLVIAGAGSGKTRVLTTRIARLVEHHGVDPRQILAVTFTNKAAGEMRARIARLLGHEPQGMWVGTFHAIGARLLRSAAHLVGRTPSFTIYDEDDLLGVIKRLMERHKISTKEYSPKSLSGAISDAKNALVAPDEYARLALDPFSRAVTKIYSDLEPALRLANAVSFDDLLILPVQVFEEHPQRLAEYRGRFRFILVDEYQDTNRAQYKFINLLGGEHGNVLVVGDDDQSIYGWRGADIRNILDFEKDFPAAKVVRLEDNYRSTPQILSLANVAIAANTERRGKTLRATRPSGERVTLVGAFDERDEADFVADEIAARRSSAANHLLRDFAILYRTNAQSRAMEESMRKHAFPYRLVGAVRFYDRREIRDLMSYLKLIANPADNEAFRRAVAVPKRGLGDTTIEALAGAADAAGLPMLEASRRPELLAAVRPAARTGLADFAVLILRLRERAKEAGVDEVLRELVDAIRYGDHLRAEGPESAERLDNVRELITGAAETVADELGEVGLTPLDHFLQRAMLVAGVDALDPNADAVTMMTLHNAKGLEFPVVFLTGLEDGLFPLAKSFDDPSMLEEERRLFYVGVTRAERKLFISHAEQRRRNGEMMSSKPSSFLAGLPDELIDRKKTVKARSMGRGFMSGGGGYKTDRTWGTSRYDRGESAPPTASARRPGTPLDRSGPAYAEVEVSQDAAYIAIGARVRHRKFGSGTIAELAGSGRDLKAKIDFDDDTIGRKTLVVAQANLEQAID</sequence>
<evidence type="ECO:0000256" key="1">
    <source>
        <dbReference type="ARBA" id="ARBA00009922"/>
    </source>
</evidence>
<dbReference type="Pfam" id="PF13361">
    <property type="entry name" value="UvrD_C"/>
    <property type="match status" value="2"/>
</dbReference>
<dbReference type="AlphaFoldDB" id="A0A6J4LW57"/>
<protein>
    <recommendedName>
        <fullName evidence="9">DNA 3'-5' helicase</fullName>
        <ecNumber evidence="9">5.6.2.4</ecNumber>
    </recommendedName>
    <alternativeName>
        <fullName evidence="10">DNA 3'-5' helicase II</fullName>
    </alternativeName>
</protein>
<evidence type="ECO:0000256" key="12">
    <source>
        <dbReference type="PROSITE-ProRule" id="PRU00560"/>
    </source>
</evidence>
<keyword evidence="5 12" id="KW-0067">ATP-binding</keyword>
<feature type="domain" description="UvrD-like helicase ATP-binding" evidence="14">
    <location>
        <begin position="11"/>
        <end position="290"/>
    </location>
</feature>
<dbReference type="PROSITE" id="PS51217">
    <property type="entry name" value="UVRD_HELICASE_CTER"/>
    <property type="match status" value="1"/>
</dbReference>
<dbReference type="Pfam" id="PF21196">
    <property type="entry name" value="PcrA_UvrD_tudor"/>
    <property type="match status" value="1"/>
</dbReference>
<evidence type="ECO:0000256" key="2">
    <source>
        <dbReference type="ARBA" id="ARBA00022741"/>
    </source>
</evidence>
<name>A0A6J4LW57_9BACT</name>
<evidence type="ECO:0000256" key="4">
    <source>
        <dbReference type="ARBA" id="ARBA00022806"/>
    </source>
</evidence>
<organism evidence="16">
    <name type="scientific">uncultured Gemmatimonadaceae bacterium</name>
    <dbReference type="NCBI Taxonomy" id="246130"/>
    <lineage>
        <taxon>Bacteria</taxon>
        <taxon>Pseudomonadati</taxon>
        <taxon>Gemmatimonadota</taxon>
        <taxon>Gemmatimonadia</taxon>
        <taxon>Gemmatimonadales</taxon>
        <taxon>Gemmatimonadaceae</taxon>
        <taxon>environmental samples</taxon>
    </lineage>
</organism>
<evidence type="ECO:0000259" key="15">
    <source>
        <dbReference type="PROSITE" id="PS51217"/>
    </source>
</evidence>
<dbReference type="GO" id="GO:0000725">
    <property type="term" value="P:recombinational repair"/>
    <property type="evidence" value="ECO:0007669"/>
    <property type="project" value="TreeGrafter"/>
</dbReference>
<dbReference type="CDD" id="cd18807">
    <property type="entry name" value="SF1_C_UvrD"/>
    <property type="match status" value="1"/>
</dbReference>
<dbReference type="PANTHER" id="PTHR11070">
    <property type="entry name" value="UVRD / RECB / PCRA DNA HELICASE FAMILY MEMBER"/>
    <property type="match status" value="1"/>
</dbReference>
<dbReference type="GO" id="GO:0033202">
    <property type="term" value="C:DNA helicase complex"/>
    <property type="evidence" value="ECO:0007669"/>
    <property type="project" value="TreeGrafter"/>
</dbReference>
<keyword evidence="2 12" id="KW-0547">Nucleotide-binding</keyword>
<dbReference type="Pfam" id="PF00580">
    <property type="entry name" value="UvrD-helicase"/>
    <property type="match status" value="1"/>
</dbReference>
<evidence type="ECO:0000256" key="6">
    <source>
        <dbReference type="ARBA" id="ARBA00023125"/>
    </source>
</evidence>
<evidence type="ECO:0000256" key="13">
    <source>
        <dbReference type="SAM" id="MobiDB-lite"/>
    </source>
</evidence>
<gene>
    <name evidence="16" type="ORF">AVDCRST_MAG40-2346</name>
</gene>
<feature type="binding site" evidence="12">
    <location>
        <begin position="32"/>
        <end position="39"/>
    </location>
    <ligand>
        <name>ATP</name>
        <dbReference type="ChEBI" id="CHEBI:30616"/>
    </ligand>
</feature>
<dbReference type="GO" id="GO:0005829">
    <property type="term" value="C:cytosol"/>
    <property type="evidence" value="ECO:0007669"/>
    <property type="project" value="TreeGrafter"/>
</dbReference>
<dbReference type="GO" id="GO:0016787">
    <property type="term" value="F:hydrolase activity"/>
    <property type="evidence" value="ECO:0007669"/>
    <property type="project" value="UniProtKB-UniRule"/>
</dbReference>
<dbReference type="InterPro" id="IPR014016">
    <property type="entry name" value="UvrD-like_ATP-bd"/>
</dbReference>
<comment type="catalytic activity">
    <reaction evidence="11">
        <text>ATP + H2O = ADP + phosphate + H(+)</text>
        <dbReference type="Rhea" id="RHEA:13065"/>
        <dbReference type="ChEBI" id="CHEBI:15377"/>
        <dbReference type="ChEBI" id="CHEBI:15378"/>
        <dbReference type="ChEBI" id="CHEBI:30616"/>
        <dbReference type="ChEBI" id="CHEBI:43474"/>
        <dbReference type="ChEBI" id="CHEBI:456216"/>
        <dbReference type="EC" id="5.6.2.4"/>
    </reaction>
</comment>
<feature type="region of interest" description="Disordered" evidence="13">
    <location>
        <begin position="673"/>
        <end position="701"/>
    </location>
</feature>
<keyword evidence="3 12" id="KW-0378">Hydrolase</keyword>
<proteinExistence type="inferred from homology"/>
<evidence type="ECO:0000256" key="5">
    <source>
        <dbReference type="ARBA" id="ARBA00022840"/>
    </source>
</evidence>
<accession>A0A6J4LW57</accession>
<evidence type="ECO:0000313" key="16">
    <source>
        <dbReference type="EMBL" id="CAA9339748.1"/>
    </source>
</evidence>
<evidence type="ECO:0000256" key="11">
    <source>
        <dbReference type="ARBA" id="ARBA00048988"/>
    </source>
</evidence>
<keyword evidence="4 12" id="KW-0347">Helicase</keyword>
<dbReference type="GO" id="GO:0005524">
    <property type="term" value="F:ATP binding"/>
    <property type="evidence" value="ECO:0007669"/>
    <property type="project" value="UniProtKB-UniRule"/>
</dbReference>